<feature type="transmembrane region" description="Helical" evidence="9">
    <location>
        <begin position="138"/>
        <end position="158"/>
    </location>
</feature>
<protein>
    <recommendedName>
        <fullName evidence="10">SAM domain-containing protein</fullName>
    </recommendedName>
</protein>
<dbReference type="InParanoid" id="E9HAM7"/>
<dbReference type="AlphaFoldDB" id="E9HAM7"/>
<accession>E9HAM7</accession>
<feature type="transmembrane region" description="Helical" evidence="9">
    <location>
        <begin position="217"/>
        <end position="239"/>
    </location>
</feature>
<evidence type="ECO:0000256" key="9">
    <source>
        <dbReference type="SAM" id="Phobius"/>
    </source>
</evidence>
<organism evidence="11 12">
    <name type="scientific">Daphnia pulex</name>
    <name type="common">Water flea</name>
    <dbReference type="NCBI Taxonomy" id="6669"/>
    <lineage>
        <taxon>Eukaryota</taxon>
        <taxon>Metazoa</taxon>
        <taxon>Ecdysozoa</taxon>
        <taxon>Arthropoda</taxon>
        <taxon>Crustacea</taxon>
        <taxon>Branchiopoda</taxon>
        <taxon>Diplostraca</taxon>
        <taxon>Cladocera</taxon>
        <taxon>Anomopoda</taxon>
        <taxon>Daphniidae</taxon>
        <taxon>Daphnia</taxon>
    </lineage>
</organism>
<dbReference type="Pfam" id="PF00536">
    <property type="entry name" value="SAM_1"/>
    <property type="match status" value="1"/>
</dbReference>
<dbReference type="PANTHER" id="PTHR21290:SF25">
    <property type="entry name" value="SPHINGOMYELIN SYNTHASE-RELATED PROTEIN 1"/>
    <property type="match status" value="1"/>
</dbReference>
<dbReference type="EMBL" id="GL732612">
    <property type="protein sequence ID" value="EFX71238.1"/>
    <property type="molecule type" value="Genomic_DNA"/>
</dbReference>
<dbReference type="OrthoDB" id="422827at2759"/>
<dbReference type="GO" id="GO:0000139">
    <property type="term" value="C:Golgi membrane"/>
    <property type="evidence" value="ECO:0000318"/>
    <property type="project" value="GO_Central"/>
</dbReference>
<evidence type="ECO:0000256" key="4">
    <source>
        <dbReference type="ARBA" id="ARBA00022692"/>
    </source>
</evidence>
<dbReference type="PhylomeDB" id="E9HAM7"/>
<evidence type="ECO:0000256" key="8">
    <source>
        <dbReference type="ARBA" id="ARBA00023136"/>
    </source>
</evidence>
<keyword evidence="3" id="KW-0808">Transferase</keyword>
<keyword evidence="12" id="KW-1185">Reference proteome</keyword>
<dbReference type="STRING" id="6669.E9HAM7"/>
<keyword evidence="4 9" id="KW-0812">Transmembrane</keyword>
<keyword evidence="5" id="KW-0746">Sphingolipid metabolism</keyword>
<evidence type="ECO:0000259" key="10">
    <source>
        <dbReference type="PROSITE" id="PS50105"/>
    </source>
</evidence>
<keyword evidence="8 9" id="KW-0472">Membrane</keyword>
<gene>
    <name evidence="11" type="ORF">DAPPUDRAFT_201906</name>
</gene>
<evidence type="ECO:0000313" key="11">
    <source>
        <dbReference type="EMBL" id="EFX71238.1"/>
    </source>
</evidence>
<dbReference type="PROSITE" id="PS50105">
    <property type="entry name" value="SAM_DOMAIN"/>
    <property type="match status" value="1"/>
</dbReference>
<evidence type="ECO:0000256" key="6">
    <source>
        <dbReference type="ARBA" id="ARBA00022989"/>
    </source>
</evidence>
<keyword evidence="7" id="KW-0443">Lipid metabolism</keyword>
<keyword evidence="6 9" id="KW-1133">Transmembrane helix</keyword>
<evidence type="ECO:0000313" key="12">
    <source>
        <dbReference type="Proteomes" id="UP000000305"/>
    </source>
</evidence>
<dbReference type="PANTHER" id="PTHR21290">
    <property type="entry name" value="SPHINGOMYELIN SYNTHETASE"/>
    <property type="match status" value="1"/>
</dbReference>
<dbReference type="SUPFAM" id="SSF47769">
    <property type="entry name" value="SAM/Pointed domain"/>
    <property type="match status" value="1"/>
</dbReference>
<dbReference type="GO" id="GO:0047493">
    <property type="term" value="F:ceramide cholinephosphotransferase activity"/>
    <property type="evidence" value="ECO:0000318"/>
    <property type="project" value="GO_Central"/>
</dbReference>
<name>E9HAM7_DAPPU</name>
<evidence type="ECO:0000256" key="5">
    <source>
        <dbReference type="ARBA" id="ARBA00022919"/>
    </source>
</evidence>
<evidence type="ECO:0000256" key="2">
    <source>
        <dbReference type="ARBA" id="ARBA00005441"/>
    </source>
</evidence>
<dbReference type="KEGG" id="dpx:DAPPUDRAFT_201906"/>
<dbReference type="InterPro" id="IPR013761">
    <property type="entry name" value="SAM/pointed_sf"/>
</dbReference>
<evidence type="ECO:0000256" key="1">
    <source>
        <dbReference type="ARBA" id="ARBA00004141"/>
    </source>
</evidence>
<proteinExistence type="inferred from homology"/>
<dbReference type="InterPro" id="IPR045221">
    <property type="entry name" value="Sphingomyelin_synth-like"/>
</dbReference>
<dbReference type="InterPro" id="IPR025749">
    <property type="entry name" value="Sphingomyelin_synth-like_dom"/>
</dbReference>
<dbReference type="FunCoup" id="E9HAM7">
    <property type="interactions" value="674"/>
</dbReference>
<reference evidence="11 12" key="1">
    <citation type="journal article" date="2011" name="Science">
        <title>The ecoresponsive genome of Daphnia pulex.</title>
        <authorList>
            <person name="Colbourne J.K."/>
            <person name="Pfrender M.E."/>
            <person name="Gilbert D."/>
            <person name="Thomas W.K."/>
            <person name="Tucker A."/>
            <person name="Oakley T.H."/>
            <person name="Tokishita S."/>
            <person name="Aerts A."/>
            <person name="Arnold G.J."/>
            <person name="Basu M.K."/>
            <person name="Bauer D.J."/>
            <person name="Caceres C.E."/>
            <person name="Carmel L."/>
            <person name="Casola C."/>
            <person name="Choi J.H."/>
            <person name="Detter J.C."/>
            <person name="Dong Q."/>
            <person name="Dusheyko S."/>
            <person name="Eads B.D."/>
            <person name="Frohlich T."/>
            <person name="Geiler-Samerotte K.A."/>
            <person name="Gerlach D."/>
            <person name="Hatcher P."/>
            <person name="Jogdeo S."/>
            <person name="Krijgsveld J."/>
            <person name="Kriventseva E.V."/>
            <person name="Kultz D."/>
            <person name="Laforsch C."/>
            <person name="Lindquist E."/>
            <person name="Lopez J."/>
            <person name="Manak J.R."/>
            <person name="Muller J."/>
            <person name="Pangilinan J."/>
            <person name="Patwardhan R.P."/>
            <person name="Pitluck S."/>
            <person name="Pritham E.J."/>
            <person name="Rechtsteiner A."/>
            <person name="Rho M."/>
            <person name="Rogozin I.B."/>
            <person name="Sakarya O."/>
            <person name="Salamov A."/>
            <person name="Schaack S."/>
            <person name="Shapiro H."/>
            <person name="Shiga Y."/>
            <person name="Skalitzky C."/>
            <person name="Smith Z."/>
            <person name="Souvorov A."/>
            <person name="Sung W."/>
            <person name="Tang Z."/>
            <person name="Tsuchiya D."/>
            <person name="Tu H."/>
            <person name="Vos H."/>
            <person name="Wang M."/>
            <person name="Wolf Y.I."/>
            <person name="Yamagata H."/>
            <person name="Yamada T."/>
            <person name="Ye Y."/>
            <person name="Shaw J.R."/>
            <person name="Andrews J."/>
            <person name="Crease T.J."/>
            <person name="Tang H."/>
            <person name="Lucas S.M."/>
            <person name="Robertson H.M."/>
            <person name="Bork P."/>
            <person name="Koonin E.V."/>
            <person name="Zdobnov E.M."/>
            <person name="Grigoriev I.V."/>
            <person name="Lynch M."/>
            <person name="Boore J.L."/>
        </authorList>
    </citation>
    <scope>NUCLEOTIDE SEQUENCE [LARGE SCALE GENOMIC DNA]</scope>
</reference>
<dbReference type="Gene3D" id="1.10.150.50">
    <property type="entry name" value="Transcription Factor, Ets-1"/>
    <property type="match status" value="1"/>
</dbReference>
<dbReference type="Pfam" id="PF14360">
    <property type="entry name" value="PAP2_C"/>
    <property type="match status" value="1"/>
</dbReference>
<evidence type="ECO:0000256" key="3">
    <source>
        <dbReference type="ARBA" id="ARBA00022679"/>
    </source>
</evidence>
<comment type="similarity">
    <text evidence="2">Belongs to the sphingomyelin synthase family.</text>
</comment>
<dbReference type="InterPro" id="IPR001660">
    <property type="entry name" value="SAM"/>
</dbReference>
<dbReference type="eggNOG" id="KOG3058">
    <property type="taxonomic scope" value="Eukaryota"/>
</dbReference>
<dbReference type="OMA" id="YGDIWAK"/>
<dbReference type="GO" id="GO:0033188">
    <property type="term" value="F:sphingomyelin synthase activity"/>
    <property type="evidence" value="ECO:0000318"/>
    <property type="project" value="GO_Central"/>
</dbReference>
<sequence length="444" mass="51384">MALPSSPIDWNESHVKEWLTEVGFGSYAHVLCDVHKINGTALLMLSEKDLKSPPLNMEVLGDVKNLAIQLFLLRMRHEEKINKLGFPMSSKALLALPFPSKDAYGFPKKKLAAIINAKKAMDFSGMATHLDPEIGKTFLSITYFVVVTIITSLVMVTVHDRVPDMKKYPPLPDIFLDNVPLIPWAFDMCEVSGCLLLITWICVLVCHKHRIILMRRFFALTGTVFLLRCVTMMITSLSVPGSHLECAPRPYGDIWAKLEKALEIWRGFGMSVQGVRTCGDYMFSGHTVTLTMLNFFITEYTPRRLYFLHTFSWILNLFGVFFILAAREHYSIDVFVAFYISSRMFLYYHTLANSRTLKQRDRYRARVWFPLFSFFEARIDGMVPNEYQLPWAHFTQASVCNFRRRLRKFLLKTWKNIWTVRSVEQRSSDKIKPAVSNKRSKKKN</sequence>
<dbReference type="GO" id="GO:0005789">
    <property type="term" value="C:endoplasmic reticulum membrane"/>
    <property type="evidence" value="ECO:0000318"/>
    <property type="project" value="GO_Central"/>
</dbReference>
<feature type="transmembrane region" description="Helical" evidence="9">
    <location>
        <begin position="181"/>
        <end position="205"/>
    </location>
</feature>
<dbReference type="Proteomes" id="UP000000305">
    <property type="component" value="Unassembled WGS sequence"/>
</dbReference>
<dbReference type="GO" id="GO:0005886">
    <property type="term" value="C:plasma membrane"/>
    <property type="evidence" value="ECO:0000318"/>
    <property type="project" value="GO_Central"/>
</dbReference>
<feature type="transmembrane region" description="Helical" evidence="9">
    <location>
        <begin position="281"/>
        <end position="298"/>
    </location>
</feature>
<evidence type="ECO:0000256" key="7">
    <source>
        <dbReference type="ARBA" id="ARBA00023098"/>
    </source>
</evidence>
<dbReference type="HOGENOM" id="CLU_027104_1_0_1"/>
<comment type="subcellular location">
    <subcellularLocation>
        <location evidence="1">Membrane</location>
        <topology evidence="1">Multi-pass membrane protein</topology>
    </subcellularLocation>
</comment>
<feature type="transmembrane region" description="Helical" evidence="9">
    <location>
        <begin position="305"/>
        <end position="324"/>
    </location>
</feature>
<dbReference type="GO" id="GO:0046513">
    <property type="term" value="P:ceramide biosynthetic process"/>
    <property type="evidence" value="ECO:0000318"/>
    <property type="project" value="GO_Central"/>
</dbReference>
<feature type="domain" description="SAM" evidence="10">
    <location>
        <begin position="10"/>
        <end position="76"/>
    </location>
</feature>
<feature type="transmembrane region" description="Helical" evidence="9">
    <location>
        <begin position="330"/>
        <end position="348"/>
    </location>
</feature>